<dbReference type="Gene3D" id="3.40.630.30">
    <property type="match status" value="1"/>
</dbReference>
<comment type="caution">
    <text evidence="2">The sequence shown here is derived from an EMBL/GenBank/DDBJ whole genome shotgun (WGS) entry which is preliminary data.</text>
</comment>
<organism evidence="2 3">
    <name type="scientific">Jiangella rhizosphaerae</name>
    <dbReference type="NCBI Taxonomy" id="2293569"/>
    <lineage>
        <taxon>Bacteria</taxon>
        <taxon>Bacillati</taxon>
        <taxon>Actinomycetota</taxon>
        <taxon>Actinomycetes</taxon>
        <taxon>Jiangellales</taxon>
        <taxon>Jiangellaceae</taxon>
        <taxon>Jiangella</taxon>
    </lineage>
</organism>
<evidence type="ECO:0000259" key="1">
    <source>
        <dbReference type="PROSITE" id="PS51186"/>
    </source>
</evidence>
<evidence type="ECO:0000313" key="3">
    <source>
        <dbReference type="Proteomes" id="UP000284057"/>
    </source>
</evidence>
<dbReference type="Pfam" id="PF13302">
    <property type="entry name" value="Acetyltransf_3"/>
    <property type="match status" value="1"/>
</dbReference>
<gene>
    <name evidence="2" type="ORF">DY240_30845</name>
</gene>
<name>A0A418KG03_9ACTN</name>
<sequence length="214" mass="23763">MGSSVRWWHAVGDDGSVTTAITTVPLANDWIELEPLTPGHLDELTAAVSEPDELFRWVATWRPDSDGSLAGPLERTLAAVASGDVVPWAIRRRADGRVVGSTSYLDVDAANRRVEVGSTWIGPAWWRTEVNTATKLLVIGHAFETLGLERVALKTDHLNVRSQRAIERLGAVREGVLRHHMRRPDGTWRDTVYYSILSAEWPGVRKRLEAALAR</sequence>
<dbReference type="PANTHER" id="PTHR43610">
    <property type="entry name" value="BLL6696 PROTEIN"/>
    <property type="match status" value="1"/>
</dbReference>
<dbReference type="InterPro" id="IPR016181">
    <property type="entry name" value="Acyl_CoA_acyltransferase"/>
</dbReference>
<dbReference type="PANTHER" id="PTHR43610:SF1">
    <property type="entry name" value="N-ACETYLTRANSFERASE DOMAIN-CONTAINING PROTEIN"/>
    <property type="match status" value="1"/>
</dbReference>
<reference evidence="2 3" key="1">
    <citation type="submission" date="2018-09" db="EMBL/GenBank/DDBJ databases">
        <title>Isolation, diversity and antifungal activity of actinobacteria from wheat.</title>
        <authorList>
            <person name="Han C."/>
        </authorList>
    </citation>
    <scope>NUCLEOTIDE SEQUENCE [LARGE SCALE GENOMIC DNA]</scope>
    <source>
        <strain evidence="2 3">NEAU-YY265</strain>
    </source>
</reference>
<evidence type="ECO:0000313" key="2">
    <source>
        <dbReference type="EMBL" id="RIQ10899.1"/>
    </source>
</evidence>
<dbReference type="PROSITE" id="PS51186">
    <property type="entry name" value="GNAT"/>
    <property type="match status" value="1"/>
</dbReference>
<keyword evidence="3" id="KW-1185">Reference proteome</keyword>
<dbReference type="EMBL" id="QUAL01000440">
    <property type="protein sequence ID" value="RIQ10899.1"/>
    <property type="molecule type" value="Genomic_DNA"/>
</dbReference>
<proteinExistence type="predicted"/>
<feature type="domain" description="N-acetyltransferase" evidence="1">
    <location>
        <begin position="31"/>
        <end position="200"/>
    </location>
</feature>
<accession>A0A418KG03</accession>
<protein>
    <submittedName>
        <fullName evidence="2">N-acetyltransferase</fullName>
    </submittedName>
</protein>
<dbReference type="Proteomes" id="UP000284057">
    <property type="component" value="Unassembled WGS sequence"/>
</dbReference>
<dbReference type="OrthoDB" id="9795199at2"/>
<keyword evidence="2" id="KW-0808">Transferase</keyword>
<dbReference type="SUPFAM" id="SSF55729">
    <property type="entry name" value="Acyl-CoA N-acyltransferases (Nat)"/>
    <property type="match status" value="1"/>
</dbReference>
<dbReference type="AlphaFoldDB" id="A0A418KG03"/>
<dbReference type="GO" id="GO:0016747">
    <property type="term" value="F:acyltransferase activity, transferring groups other than amino-acyl groups"/>
    <property type="evidence" value="ECO:0007669"/>
    <property type="project" value="InterPro"/>
</dbReference>
<dbReference type="InterPro" id="IPR000182">
    <property type="entry name" value="GNAT_dom"/>
</dbReference>